<sequence length="579" mass="67264">MSMGSLEVLNFCNEKKHSILQNRINGHWCFNCCHFVETDDIFTNKKHCKYLNDKLEQIKSPRLDYLVCICLDCVFYRIQKCIKCSNGNPLCMFSLAEWFDSKPKNRTCIDCTALNETQDILKQLSNLCASQCILQCNVCFQYKYVFSFSAFTQAYGNDACRVIRDLDIHQDQKQYKLIVCLECRLKEDVESYRQILKERYFNAIAKEPVLTSSFKVNEEQAESFFGRCTYVNALVGTVVKSRPFKVDIKNVIEKLPPDEINLDELGPVSVLCTMKDYVCELLCKVLESEILLLRSKTELELKLINLPVDIWDEVLQKKMQFTTHMFSLQSSGLSNFHDPESRWAYTAVYTPVHASMIYDIISEGRFNYLLKLIHEACQTSEMFHVSCFGCGPGSEILGLNPFLPNNVKYNLFDNCALWSHNARGLLKLGLGIDYDFFHFDIEKKLKSEHIDVIRKSKILTFVKFISAIQNQLNARKSFEAIFDAAPSGACFLIIDNSQPQIKQYVESLIFPNSNFSQKLNFKENDKYRMYTSYAEFRFDVMEVMNDHEEICKLLSLVMEWVERPPLVDIRIFMFLVTKK</sequence>
<dbReference type="Proteomes" id="UP001652625">
    <property type="component" value="Chromosome 13"/>
</dbReference>
<name>A0ABM4DEG7_HYDVU</name>
<protein>
    <submittedName>
        <fullName evidence="2">Uncharacterized protein LOC100198745</fullName>
    </submittedName>
</protein>
<dbReference type="GeneID" id="100198745"/>
<gene>
    <name evidence="2" type="primary">LOC100198745</name>
</gene>
<reference evidence="2" key="1">
    <citation type="submission" date="2025-08" db="UniProtKB">
        <authorList>
            <consortium name="RefSeq"/>
        </authorList>
    </citation>
    <scope>IDENTIFICATION</scope>
</reference>
<proteinExistence type="predicted"/>
<keyword evidence="1" id="KW-1185">Reference proteome</keyword>
<evidence type="ECO:0000313" key="1">
    <source>
        <dbReference type="Proteomes" id="UP001652625"/>
    </source>
</evidence>
<organism evidence="1 2">
    <name type="scientific">Hydra vulgaris</name>
    <name type="common">Hydra</name>
    <name type="synonym">Hydra attenuata</name>
    <dbReference type="NCBI Taxonomy" id="6087"/>
    <lineage>
        <taxon>Eukaryota</taxon>
        <taxon>Metazoa</taxon>
        <taxon>Cnidaria</taxon>
        <taxon>Hydrozoa</taxon>
        <taxon>Hydroidolina</taxon>
        <taxon>Anthoathecata</taxon>
        <taxon>Aplanulata</taxon>
        <taxon>Hydridae</taxon>
        <taxon>Hydra</taxon>
    </lineage>
</organism>
<accession>A0ABM4DEG7</accession>
<dbReference type="RefSeq" id="XP_065672803.1">
    <property type="nucleotide sequence ID" value="XM_065816731.1"/>
</dbReference>
<evidence type="ECO:0000313" key="2">
    <source>
        <dbReference type="RefSeq" id="XP_065672803.1"/>
    </source>
</evidence>